<proteinExistence type="predicted"/>
<reference evidence="1" key="1">
    <citation type="submission" date="2017-02" db="EMBL/GenBank/DDBJ databases">
        <title>Delving into the versatile metabolic prowess of the omnipresent phylum Bacteroidetes.</title>
        <authorList>
            <person name="Nobu M.K."/>
            <person name="Mei R."/>
            <person name="Narihiro T."/>
            <person name="Kuroda K."/>
            <person name="Liu W.-T."/>
        </authorList>
    </citation>
    <scope>NUCLEOTIDE SEQUENCE</scope>
    <source>
        <strain evidence="1">ADurb.Bin276</strain>
    </source>
</reference>
<gene>
    <name evidence="1" type="ORF">BWY41_02078</name>
</gene>
<protein>
    <submittedName>
        <fullName evidence="1">Uncharacterized protein</fullName>
    </submittedName>
</protein>
<organism evidence="1">
    <name type="scientific">Candidatus Atribacter allofermentans</name>
    <dbReference type="NCBI Taxonomy" id="1852833"/>
    <lineage>
        <taxon>Bacteria</taxon>
        <taxon>Pseudomonadati</taxon>
        <taxon>Atribacterota</taxon>
        <taxon>Atribacteria</taxon>
        <taxon>Atribacterales</taxon>
        <taxon>Atribacteraceae</taxon>
        <taxon>Atribacter</taxon>
    </lineage>
</organism>
<name>A0A1V5SIP8_9BACT</name>
<comment type="caution">
    <text evidence="1">The sequence shown here is derived from an EMBL/GenBank/DDBJ whole genome shotgun (WGS) entry which is preliminary data.</text>
</comment>
<sequence>MFKKSRIILLIVSLVAIFTLLLGCTPPSPTPTPTPPDDIDRARDLAIAKANDAGNTVPTNITNWVRETTPASMPGGTVLVKYSGVSNGNWYIDISYTSGLSLDNTDYSVTIQFDGMPAIWTGVITYEDLYLLY</sequence>
<accession>A0A1V5SIP8</accession>
<dbReference type="Proteomes" id="UP000485569">
    <property type="component" value="Unassembled WGS sequence"/>
</dbReference>
<dbReference type="EMBL" id="MWBQ01000212">
    <property type="protein sequence ID" value="OQA54426.1"/>
    <property type="molecule type" value="Genomic_DNA"/>
</dbReference>
<dbReference type="AlphaFoldDB" id="A0A1V5SIP8"/>
<evidence type="ECO:0000313" key="1">
    <source>
        <dbReference type="EMBL" id="OQA54426.1"/>
    </source>
</evidence>
<dbReference type="PROSITE" id="PS51257">
    <property type="entry name" value="PROKAR_LIPOPROTEIN"/>
    <property type="match status" value="1"/>
</dbReference>